<reference evidence="1 2" key="1">
    <citation type="submission" date="2023-06" db="EMBL/GenBank/DDBJ databases">
        <title>Campylobacter magnum sp. nov., isolated from cecal contents of domestic pigs (Sus scrofa domesticus).</title>
        <authorList>
            <person name="Papic B."/>
            <person name="Gruntar I."/>
        </authorList>
    </citation>
    <scope>NUCLEOTIDE SEQUENCE [LARGE SCALE GENOMIC DNA]</scope>
    <source>
        <strain evidence="2">34484-21</strain>
    </source>
</reference>
<sequence length="85" mass="9533">MYNCAKKFDKRYDMIALSLNIEPSLLGKALGAMNETLAKIDPNARVEISSDVKRSALDEAIAEFERGEFVKCKNMAEYDKAVNDL</sequence>
<dbReference type="EMBL" id="JAULJQ010000007">
    <property type="protein sequence ID" value="MDO2409783.1"/>
    <property type="molecule type" value="Genomic_DNA"/>
</dbReference>
<accession>A0ABT8TAM6</accession>
<organism evidence="1 2">
    <name type="scientific">Campylobacter magnus</name>
    <dbReference type="NCBI Taxonomy" id="3026462"/>
    <lineage>
        <taxon>Bacteria</taxon>
        <taxon>Pseudomonadati</taxon>
        <taxon>Campylobacterota</taxon>
        <taxon>Epsilonproteobacteria</taxon>
        <taxon>Campylobacterales</taxon>
        <taxon>Campylobacteraceae</taxon>
        <taxon>Campylobacter</taxon>
    </lineage>
</organism>
<name>A0ABT8TAM6_9BACT</name>
<proteinExistence type="predicted"/>
<gene>
    <name evidence="1" type="ORF">Q2362_06690</name>
</gene>
<protein>
    <submittedName>
        <fullName evidence="1">Uncharacterized protein</fullName>
    </submittedName>
</protein>
<comment type="caution">
    <text evidence="1">The sequence shown here is derived from an EMBL/GenBank/DDBJ whole genome shotgun (WGS) entry which is preliminary data.</text>
</comment>
<evidence type="ECO:0000313" key="1">
    <source>
        <dbReference type="EMBL" id="MDO2409783.1"/>
    </source>
</evidence>
<evidence type="ECO:0000313" key="2">
    <source>
        <dbReference type="Proteomes" id="UP001171111"/>
    </source>
</evidence>
<keyword evidence="2" id="KW-1185">Reference proteome</keyword>
<dbReference type="RefSeq" id="WP_273930667.1">
    <property type="nucleotide sequence ID" value="NZ_JAQSLL010000004.1"/>
</dbReference>
<dbReference type="Proteomes" id="UP001171111">
    <property type="component" value="Unassembled WGS sequence"/>
</dbReference>